<protein>
    <recommendedName>
        <fullName evidence="2">7TM GPCR serpentine receptor class x (Srx) domain-containing protein</fullName>
    </recommendedName>
</protein>
<dbReference type="SUPFAM" id="SSF81321">
    <property type="entry name" value="Family A G protein-coupled receptor-like"/>
    <property type="match status" value="1"/>
</dbReference>
<keyword evidence="4" id="KW-1185">Reference proteome</keyword>
<keyword evidence="1" id="KW-0812">Transmembrane</keyword>
<accession>A0AAV5TJS4</accession>
<dbReference type="EMBL" id="BTSX01000004">
    <property type="protein sequence ID" value="GMS94564.1"/>
    <property type="molecule type" value="Genomic_DNA"/>
</dbReference>
<dbReference type="Proteomes" id="UP001432027">
    <property type="component" value="Unassembled WGS sequence"/>
</dbReference>
<evidence type="ECO:0000259" key="2">
    <source>
        <dbReference type="Pfam" id="PF10328"/>
    </source>
</evidence>
<keyword evidence="1" id="KW-0472">Membrane</keyword>
<feature type="transmembrane region" description="Helical" evidence="1">
    <location>
        <begin position="39"/>
        <end position="58"/>
    </location>
</feature>
<dbReference type="AlphaFoldDB" id="A0AAV5TJS4"/>
<evidence type="ECO:0000256" key="1">
    <source>
        <dbReference type="SAM" id="Phobius"/>
    </source>
</evidence>
<gene>
    <name evidence="3" type="ORF">PENTCL1PPCAC_16737</name>
</gene>
<feature type="transmembrane region" description="Helical" evidence="1">
    <location>
        <begin position="12"/>
        <end position="32"/>
    </location>
</feature>
<evidence type="ECO:0000313" key="3">
    <source>
        <dbReference type="EMBL" id="GMS94564.1"/>
    </source>
</evidence>
<reference evidence="3" key="1">
    <citation type="submission" date="2023-10" db="EMBL/GenBank/DDBJ databases">
        <title>Genome assembly of Pristionchus species.</title>
        <authorList>
            <person name="Yoshida K."/>
            <person name="Sommer R.J."/>
        </authorList>
    </citation>
    <scope>NUCLEOTIDE SEQUENCE</scope>
    <source>
        <strain evidence="3">RS0144</strain>
    </source>
</reference>
<proteinExistence type="predicted"/>
<sequence length="83" mass="8997">MDSERFELATNIVHLSSVFGFITNIIAIATIAKSIKLHTSFGILCAALAANNSFVLVVNSRYLMPDSDLFKAGHIVSRIIGMV</sequence>
<keyword evidence="1" id="KW-1133">Transmembrane helix</keyword>
<feature type="domain" description="7TM GPCR serpentine receptor class x (Srx)" evidence="2">
    <location>
        <begin position="17"/>
        <end position="65"/>
    </location>
</feature>
<comment type="caution">
    <text evidence="3">The sequence shown here is derived from an EMBL/GenBank/DDBJ whole genome shotgun (WGS) entry which is preliminary data.</text>
</comment>
<dbReference type="Pfam" id="PF10328">
    <property type="entry name" value="7TM_GPCR_Srx"/>
    <property type="match status" value="1"/>
</dbReference>
<dbReference type="InterPro" id="IPR019430">
    <property type="entry name" value="7TM_GPCR_serpentine_rcpt_Srx"/>
</dbReference>
<name>A0AAV5TJS4_9BILA</name>
<organism evidence="3 4">
    <name type="scientific">Pristionchus entomophagus</name>
    <dbReference type="NCBI Taxonomy" id="358040"/>
    <lineage>
        <taxon>Eukaryota</taxon>
        <taxon>Metazoa</taxon>
        <taxon>Ecdysozoa</taxon>
        <taxon>Nematoda</taxon>
        <taxon>Chromadorea</taxon>
        <taxon>Rhabditida</taxon>
        <taxon>Rhabditina</taxon>
        <taxon>Diplogasteromorpha</taxon>
        <taxon>Diplogasteroidea</taxon>
        <taxon>Neodiplogasteridae</taxon>
        <taxon>Pristionchus</taxon>
    </lineage>
</organism>
<evidence type="ECO:0000313" key="4">
    <source>
        <dbReference type="Proteomes" id="UP001432027"/>
    </source>
</evidence>